<dbReference type="EMBL" id="JACCJB010000024">
    <property type="protein sequence ID" value="KAF6217977.1"/>
    <property type="molecule type" value="Genomic_DNA"/>
</dbReference>
<dbReference type="GeneID" id="59334790"/>
<evidence type="ECO:0000256" key="1">
    <source>
        <dbReference type="SAM" id="MobiDB-lite"/>
    </source>
</evidence>
<comment type="caution">
    <text evidence="2">The sequence shown here is derived from an EMBL/GenBank/DDBJ whole genome shotgun (WGS) entry which is preliminary data.</text>
</comment>
<feature type="region of interest" description="Disordered" evidence="1">
    <location>
        <begin position="189"/>
        <end position="220"/>
    </location>
</feature>
<evidence type="ECO:0000313" key="2">
    <source>
        <dbReference type="EMBL" id="KAF6217977.1"/>
    </source>
</evidence>
<name>A0A8H6C6T9_9LECA</name>
<protein>
    <submittedName>
        <fullName evidence="2">Uncharacterized protein</fullName>
    </submittedName>
</protein>
<accession>A0A8H6C6T9</accession>
<organism evidence="2 3">
    <name type="scientific">Letharia lupina</name>
    <dbReference type="NCBI Taxonomy" id="560253"/>
    <lineage>
        <taxon>Eukaryota</taxon>
        <taxon>Fungi</taxon>
        <taxon>Dikarya</taxon>
        <taxon>Ascomycota</taxon>
        <taxon>Pezizomycotina</taxon>
        <taxon>Lecanoromycetes</taxon>
        <taxon>OSLEUM clade</taxon>
        <taxon>Lecanoromycetidae</taxon>
        <taxon>Lecanorales</taxon>
        <taxon>Lecanorineae</taxon>
        <taxon>Parmeliaceae</taxon>
        <taxon>Letharia</taxon>
    </lineage>
</organism>
<feature type="region of interest" description="Disordered" evidence="1">
    <location>
        <begin position="18"/>
        <end position="51"/>
    </location>
</feature>
<proteinExistence type="predicted"/>
<evidence type="ECO:0000313" key="3">
    <source>
        <dbReference type="Proteomes" id="UP000593566"/>
    </source>
</evidence>
<sequence>MLSRASFPTSPFRRAYETKPRLFTHGGSSPLSNLHRLAPGSPSLPRITGNATRRPLLLNTTPLAEPQRARRASLSLWPSGSAKPVEQRVSEAYHRYSHLNDRELLLLYLDKQDEAWGKHSSRVAMPSWADYARWVVKGGSLLYLFYYIAPAIVAAGEKAGKQTALNWNTMTTTQRHIYNKVVEIEKRLDKESGMAPQGTEGADVEEKTCIPHSQNPLGNP</sequence>
<dbReference type="Proteomes" id="UP000593566">
    <property type="component" value="Unassembled WGS sequence"/>
</dbReference>
<gene>
    <name evidence="2" type="ORF">HO133_006389</name>
</gene>
<dbReference type="RefSeq" id="XP_037147412.1">
    <property type="nucleotide sequence ID" value="XM_037297287.1"/>
</dbReference>
<reference evidence="2 3" key="1">
    <citation type="journal article" date="2020" name="Genomics">
        <title>Complete, high-quality genomes from long-read metagenomic sequencing of two wolf lichen thalli reveals enigmatic genome architecture.</title>
        <authorList>
            <person name="McKenzie S.K."/>
            <person name="Walston R.F."/>
            <person name="Allen J.L."/>
        </authorList>
    </citation>
    <scope>NUCLEOTIDE SEQUENCE [LARGE SCALE GENOMIC DNA]</scope>
    <source>
        <strain evidence="2">WasteWater1</strain>
    </source>
</reference>
<feature type="compositionally biased region" description="Polar residues" evidence="1">
    <location>
        <begin position="211"/>
        <end position="220"/>
    </location>
</feature>
<keyword evidence="3" id="KW-1185">Reference proteome</keyword>
<dbReference type="AlphaFoldDB" id="A0A8H6C6T9"/>